<protein>
    <submittedName>
        <fullName evidence="5">RNA recognition motif domain-containing protein</fullName>
    </submittedName>
</protein>
<evidence type="ECO:0000256" key="1">
    <source>
        <dbReference type="ARBA" id="ARBA00022884"/>
    </source>
</evidence>
<dbReference type="CDD" id="cd00590">
    <property type="entry name" value="RRM_SF"/>
    <property type="match status" value="1"/>
</dbReference>
<comment type="caution">
    <text evidence="5">The sequence shown here is derived from an EMBL/GenBank/DDBJ whole genome shotgun (WGS) entry which is preliminary data.</text>
</comment>
<dbReference type="PANTHER" id="PTHR48024">
    <property type="entry name" value="GEO13361P1-RELATED"/>
    <property type="match status" value="1"/>
</dbReference>
<keyword evidence="3" id="KW-0812">Transmembrane</keyword>
<feature type="transmembrane region" description="Helical" evidence="3">
    <location>
        <begin position="602"/>
        <end position="623"/>
    </location>
</feature>
<feature type="transmembrane region" description="Helical" evidence="3">
    <location>
        <begin position="474"/>
        <end position="495"/>
    </location>
</feature>
<evidence type="ECO:0000256" key="2">
    <source>
        <dbReference type="PROSITE-ProRule" id="PRU00176"/>
    </source>
</evidence>
<sequence>MISHFRHLRTYFGQIFNPRLCLFTSTIPIQRNVNHEETRKLSTSLFVCKPLSIEFYSAHSKEGLLSAANLRYWTSQFYGFQSFSNRSPGSYKFDDSRNLMVTGLSKDTTEAALRVVFTKLKLDVTDCRIARDKNTGGSRQFGFVELATVEQAKYALEFDHYIDGKQVSVKMSDNEELDENYQIFVGGLLKETSGASLHHHFSKFGDIFECSIVRNDVNLSKGFGFVTFKSQESVDRALYSQPHSIDNKIVTVKHTPPRPREFTLYIGNLSPETTDESLRKHFSKYGQLTQCNVKTDRQTGQSRGFGYVGFASKKELERARAAHPHIIDGVEVVFKSKGQNLVVNSLPPNITEDSLRTFFSQYGQVQDFGIITNSVGRTTVFVTMSNEEEMSRALADRPHWIDGKLIDTHQKDEEFSLYVTGFPKNTTDEDLYETFSKVGKLVHWEVMRAWKDKTNRSLGYGYVSFSSAEQTIPMLAFIWLLLSLILALGQLIVIAQTDWLVHGPLYQGIYALCYNNQCQWRQFGQSSLTVLILAGFLAAVFRTACRKEELGMCSAVKLMDFSTKLQFFSGLLTGLILVLMPFDMREIYCSANELLKSIANCRIGWAYASSCVLCLIGLMLPVVGKFVADKRKSIYYVVMSSGPRQHSQV</sequence>
<accession>A0AAD4N253</accession>
<feature type="domain" description="RRM" evidence="4">
    <location>
        <begin position="415"/>
        <end position="499"/>
    </location>
</feature>
<dbReference type="GO" id="GO:0003723">
    <property type="term" value="F:RNA binding"/>
    <property type="evidence" value="ECO:0007669"/>
    <property type="project" value="UniProtKB-UniRule"/>
</dbReference>
<gene>
    <name evidence="5" type="ORF">DdX_10705</name>
</gene>
<dbReference type="Pfam" id="PF00076">
    <property type="entry name" value="RRM_1"/>
    <property type="match status" value="5"/>
</dbReference>
<keyword evidence="1 2" id="KW-0694">RNA-binding</keyword>
<proteinExistence type="predicted"/>
<dbReference type="EMBL" id="JAKKPZ010000026">
    <property type="protein sequence ID" value="KAI1710347.1"/>
    <property type="molecule type" value="Genomic_DNA"/>
</dbReference>
<dbReference type="SUPFAM" id="SSF54928">
    <property type="entry name" value="RNA-binding domain, RBD"/>
    <property type="match status" value="5"/>
</dbReference>
<dbReference type="PANTHER" id="PTHR48024:SF56">
    <property type="entry name" value="HETEROGENEOUS NUCLEAR RIBONUCLEOPROTEIN A0"/>
    <property type="match status" value="1"/>
</dbReference>
<dbReference type="InterPro" id="IPR012677">
    <property type="entry name" value="Nucleotide-bd_a/b_plait_sf"/>
</dbReference>
<feature type="domain" description="RRM" evidence="4">
    <location>
        <begin position="181"/>
        <end position="257"/>
    </location>
</feature>
<dbReference type="AlphaFoldDB" id="A0AAD4N253"/>
<evidence type="ECO:0000256" key="3">
    <source>
        <dbReference type="SAM" id="Phobius"/>
    </source>
</evidence>
<feature type="transmembrane region" description="Helical" evidence="3">
    <location>
        <begin position="565"/>
        <end position="582"/>
    </location>
</feature>
<organism evidence="5 6">
    <name type="scientific">Ditylenchus destructor</name>
    <dbReference type="NCBI Taxonomy" id="166010"/>
    <lineage>
        <taxon>Eukaryota</taxon>
        <taxon>Metazoa</taxon>
        <taxon>Ecdysozoa</taxon>
        <taxon>Nematoda</taxon>
        <taxon>Chromadorea</taxon>
        <taxon>Rhabditida</taxon>
        <taxon>Tylenchina</taxon>
        <taxon>Tylenchomorpha</taxon>
        <taxon>Sphaerularioidea</taxon>
        <taxon>Anguinidae</taxon>
        <taxon>Anguininae</taxon>
        <taxon>Ditylenchus</taxon>
    </lineage>
</organism>
<dbReference type="InterPro" id="IPR000504">
    <property type="entry name" value="RRM_dom"/>
</dbReference>
<keyword evidence="6" id="KW-1185">Reference proteome</keyword>
<dbReference type="InterPro" id="IPR050886">
    <property type="entry name" value="RNA-binding_reg"/>
</dbReference>
<name>A0AAD4N253_9BILA</name>
<feature type="domain" description="RRM" evidence="4">
    <location>
        <begin position="339"/>
        <end position="407"/>
    </location>
</feature>
<evidence type="ECO:0000313" key="6">
    <source>
        <dbReference type="Proteomes" id="UP001201812"/>
    </source>
</evidence>
<feature type="transmembrane region" description="Helical" evidence="3">
    <location>
        <begin position="526"/>
        <end position="544"/>
    </location>
</feature>
<dbReference type="InterPro" id="IPR035979">
    <property type="entry name" value="RBD_domain_sf"/>
</dbReference>
<evidence type="ECO:0000313" key="5">
    <source>
        <dbReference type="EMBL" id="KAI1710347.1"/>
    </source>
</evidence>
<dbReference type="Proteomes" id="UP001201812">
    <property type="component" value="Unassembled WGS sequence"/>
</dbReference>
<feature type="domain" description="RRM" evidence="4">
    <location>
        <begin position="97"/>
        <end position="174"/>
    </location>
</feature>
<dbReference type="Gene3D" id="3.30.70.330">
    <property type="match status" value="5"/>
</dbReference>
<feature type="domain" description="RRM" evidence="4">
    <location>
        <begin position="262"/>
        <end position="348"/>
    </location>
</feature>
<evidence type="ECO:0000259" key="4">
    <source>
        <dbReference type="PROSITE" id="PS50102"/>
    </source>
</evidence>
<dbReference type="PROSITE" id="PS50102">
    <property type="entry name" value="RRM"/>
    <property type="match status" value="5"/>
</dbReference>
<reference evidence="5" key="1">
    <citation type="submission" date="2022-01" db="EMBL/GenBank/DDBJ databases">
        <title>Genome Sequence Resource for Two Populations of Ditylenchus destructor, the Migratory Endoparasitic Phytonematode.</title>
        <authorList>
            <person name="Zhang H."/>
            <person name="Lin R."/>
            <person name="Xie B."/>
        </authorList>
    </citation>
    <scope>NUCLEOTIDE SEQUENCE</scope>
    <source>
        <strain evidence="5">BazhouSP</strain>
    </source>
</reference>
<keyword evidence="3" id="KW-1133">Transmembrane helix</keyword>
<keyword evidence="3" id="KW-0472">Membrane</keyword>
<dbReference type="SMART" id="SM00360">
    <property type="entry name" value="RRM"/>
    <property type="match status" value="5"/>
</dbReference>